<dbReference type="Gene3D" id="3.40.10.10">
    <property type="entry name" value="DNA Methylphosphotriester Repair Domain"/>
    <property type="match status" value="1"/>
</dbReference>
<dbReference type="InterPro" id="IPR004026">
    <property type="entry name" value="Ada_DNA_repair_Zn-bd"/>
</dbReference>
<evidence type="ECO:0000313" key="3">
    <source>
        <dbReference type="EMBL" id="MFC3180646.1"/>
    </source>
</evidence>
<name>A0ABV7IVY9_9RHOB</name>
<dbReference type="SUPFAM" id="SSF57884">
    <property type="entry name" value="Ada DNA repair protein, N-terminal domain (N-Ada 10)"/>
    <property type="match status" value="1"/>
</dbReference>
<dbReference type="RefSeq" id="WP_380072271.1">
    <property type="nucleotide sequence ID" value="NZ_JBHRTO010000001.1"/>
</dbReference>
<evidence type="ECO:0000259" key="2">
    <source>
        <dbReference type="Pfam" id="PF02805"/>
    </source>
</evidence>
<comment type="caution">
    <text evidence="3">The sequence shown here is derived from an EMBL/GenBank/DDBJ whole genome shotgun (WGS) entry which is preliminary data.</text>
</comment>
<evidence type="ECO:0000313" key="4">
    <source>
        <dbReference type="Proteomes" id="UP001595547"/>
    </source>
</evidence>
<organism evidence="3 4">
    <name type="scientific">Cypionkella sinensis</name>
    <dbReference type="NCBI Taxonomy" id="1756043"/>
    <lineage>
        <taxon>Bacteria</taxon>
        <taxon>Pseudomonadati</taxon>
        <taxon>Pseudomonadota</taxon>
        <taxon>Alphaproteobacteria</taxon>
        <taxon>Rhodobacterales</taxon>
        <taxon>Paracoccaceae</taxon>
        <taxon>Cypionkella</taxon>
    </lineage>
</organism>
<sequence length="79" mass="8537">MALSGGGQPTDQDWQDLLTKTARAGVYGVASTGICCDFGCPSRPPLRKNLRMFETVAAAEACGYRRCKRCAARDARIKP</sequence>
<dbReference type="Proteomes" id="UP001595547">
    <property type="component" value="Unassembled WGS sequence"/>
</dbReference>
<keyword evidence="4" id="KW-1185">Reference proteome</keyword>
<evidence type="ECO:0000256" key="1">
    <source>
        <dbReference type="ARBA" id="ARBA00023159"/>
    </source>
</evidence>
<gene>
    <name evidence="3" type="ORF">ACFOGH_06570</name>
</gene>
<feature type="domain" description="Ada DNA repair metal-binding" evidence="2">
    <location>
        <begin position="14"/>
        <end position="71"/>
    </location>
</feature>
<dbReference type="InterPro" id="IPR035451">
    <property type="entry name" value="Ada-like_dom_sf"/>
</dbReference>
<accession>A0ABV7IVY9</accession>
<reference evidence="4" key="1">
    <citation type="journal article" date="2019" name="Int. J. Syst. Evol. Microbiol.">
        <title>The Global Catalogue of Microorganisms (GCM) 10K type strain sequencing project: providing services to taxonomists for standard genome sequencing and annotation.</title>
        <authorList>
            <consortium name="The Broad Institute Genomics Platform"/>
            <consortium name="The Broad Institute Genome Sequencing Center for Infectious Disease"/>
            <person name="Wu L."/>
            <person name="Ma J."/>
        </authorList>
    </citation>
    <scope>NUCLEOTIDE SEQUENCE [LARGE SCALE GENOMIC DNA]</scope>
    <source>
        <strain evidence="4">KCTC 52039</strain>
    </source>
</reference>
<dbReference type="Pfam" id="PF02805">
    <property type="entry name" value="Ada_Zn_binding"/>
    <property type="match status" value="1"/>
</dbReference>
<dbReference type="EMBL" id="JBHRTO010000001">
    <property type="protein sequence ID" value="MFC3180646.1"/>
    <property type="molecule type" value="Genomic_DNA"/>
</dbReference>
<protein>
    <submittedName>
        <fullName evidence="3">Ada metal-binding domain-containing protein</fullName>
    </submittedName>
</protein>
<keyword evidence="1" id="KW-0010">Activator</keyword>
<proteinExistence type="predicted"/>